<evidence type="ECO:0000256" key="1">
    <source>
        <dbReference type="SAM" id="MobiDB-lite"/>
    </source>
</evidence>
<evidence type="ECO:0000313" key="3">
    <source>
        <dbReference type="Proteomes" id="UP000199101"/>
    </source>
</evidence>
<name>A0A1C3W7F7_9HYPH</name>
<sequence>MRLSAPPMSKERLAQLLAGFLPDTKQQEVHTGMRSQDGGKATCEEGPSGGSNSQ</sequence>
<reference evidence="3" key="1">
    <citation type="submission" date="2016-08" db="EMBL/GenBank/DDBJ databases">
        <authorList>
            <person name="Varghese N."/>
            <person name="Submissions Spin"/>
        </authorList>
    </citation>
    <scope>NUCLEOTIDE SEQUENCE [LARGE SCALE GENOMIC DNA]</scope>
    <source>
        <strain evidence="3">HAMBI 2975</strain>
    </source>
</reference>
<organism evidence="2 3">
    <name type="scientific">Rhizobium multihospitium</name>
    <dbReference type="NCBI Taxonomy" id="410764"/>
    <lineage>
        <taxon>Bacteria</taxon>
        <taxon>Pseudomonadati</taxon>
        <taxon>Pseudomonadota</taxon>
        <taxon>Alphaproteobacteria</taxon>
        <taxon>Hyphomicrobiales</taxon>
        <taxon>Rhizobiaceae</taxon>
        <taxon>Rhizobium/Agrobacterium group</taxon>
        <taxon>Rhizobium</taxon>
    </lineage>
</organism>
<dbReference type="Proteomes" id="UP000199101">
    <property type="component" value="Unassembled WGS sequence"/>
</dbReference>
<gene>
    <name evidence="2" type="ORF">GA0061103_4973</name>
</gene>
<feature type="region of interest" description="Disordered" evidence="1">
    <location>
        <begin position="25"/>
        <end position="54"/>
    </location>
</feature>
<evidence type="ECO:0000313" key="2">
    <source>
        <dbReference type="EMBL" id="SCB35811.1"/>
    </source>
</evidence>
<protein>
    <submittedName>
        <fullName evidence="2">Uncharacterized protein</fullName>
    </submittedName>
</protein>
<keyword evidence="3" id="KW-1185">Reference proteome</keyword>
<dbReference type="AlphaFoldDB" id="A0A1C3W7F7"/>
<proteinExistence type="predicted"/>
<accession>A0A1C3W7F7</accession>
<dbReference type="EMBL" id="FMAG01000004">
    <property type="protein sequence ID" value="SCB35811.1"/>
    <property type="molecule type" value="Genomic_DNA"/>
</dbReference>